<evidence type="ECO:0000313" key="11">
    <source>
        <dbReference type="EMBL" id="QJQ07823.1"/>
    </source>
</evidence>
<dbReference type="GO" id="GO:0006865">
    <property type="term" value="P:amino acid transport"/>
    <property type="evidence" value="ECO:0007669"/>
    <property type="project" value="UniProtKB-KW"/>
</dbReference>
<reference evidence="11 12" key="1">
    <citation type="journal article" date="2019" name="Int. J. Syst. Evol. Microbiol.">
        <title>Undibacterium piscinae sp. nov., isolated from Korean shiner intestine.</title>
        <authorList>
            <person name="Lee S.Y."/>
            <person name="Kang W."/>
            <person name="Kim P.S."/>
            <person name="Kim H.S."/>
            <person name="Sung H."/>
            <person name="Shin N.R."/>
            <person name="Whon T.W."/>
            <person name="Yun J.H."/>
            <person name="Lee J.Y."/>
            <person name="Lee J.Y."/>
            <person name="Jung M.J."/>
            <person name="Jeong Y.S."/>
            <person name="Tak E.J."/>
            <person name="Han J.E."/>
            <person name="Hyun D.W."/>
            <person name="Kang M.S."/>
            <person name="Lee K.E."/>
            <person name="Lee B.H."/>
            <person name="Bae J.W."/>
        </authorList>
    </citation>
    <scope>NUCLEOTIDE SEQUENCE [LARGE SCALE GENOMIC DNA]</scope>
    <source>
        <strain evidence="11 12">S11R28</strain>
    </source>
</reference>
<comment type="similarity">
    <text evidence="8">Belongs to the binding-protein-dependent transport system permease family. LivHM subfamily.</text>
</comment>
<proteinExistence type="inferred from homology"/>
<evidence type="ECO:0000313" key="12">
    <source>
        <dbReference type="Proteomes" id="UP000274350"/>
    </source>
</evidence>
<keyword evidence="7 9" id="KW-0472">Membrane</keyword>
<feature type="transmembrane region" description="Helical" evidence="9">
    <location>
        <begin position="280"/>
        <end position="299"/>
    </location>
</feature>
<dbReference type="Pfam" id="PF02653">
    <property type="entry name" value="BPD_transp_2"/>
    <property type="match status" value="1"/>
</dbReference>
<dbReference type="InterPro" id="IPR001851">
    <property type="entry name" value="ABC_transp_permease"/>
</dbReference>
<dbReference type="InterPro" id="IPR016024">
    <property type="entry name" value="ARM-type_fold"/>
</dbReference>
<feature type="transmembrane region" description="Helical" evidence="9">
    <location>
        <begin position="337"/>
        <end position="359"/>
    </location>
</feature>
<evidence type="ECO:0000256" key="9">
    <source>
        <dbReference type="SAM" id="Phobius"/>
    </source>
</evidence>
<evidence type="ECO:0000256" key="3">
    <source>
        <dbReference type="ARBA" id="ARBA00022475"/>
    </source>
</evidence>
<dbReference type="SUPFAM" id="SSF48371">
    <property type="entry name" value="ARM repeat"/>
    <property type="match status" value="1"/>
</dbReference>
<dbReference type="Gene3D" id="1.25.10.10">
    <property type="entry name" value="Leucine-rich Repeat Variant"/>
    <property type="match status" value="1"/>
</dbReference>
<dbReference type="PANTHER" id="PTHR11795:SF447">
    <property type="entry name" value="ABC TRANSPORTER PERMEASE PROTEIN"/>
    <property type="match status" value="1"/>
</dbReference>
<dbReference type="CDD" id="cd06582">
    <property type="entry name" value="TM_PBP1_LivH_like"/>
    <property type="match status" value="1"/>
</dbReference>
<feature type="signal peptide" evidence="10">
    <location>
        <begin position="1"/>
        <end position="26"/>
    </location>
</feature>
<keyword evidence="6 9" id="KW-1133">Transmembrane helix</keyword>
<evidence type="ECO:0000256" key="5">
    <source>
        <dbReference type="ARBA" id="ARBA00022970"/>
    </source>
</evidence>
<evidence type="ECO:0000256" key="7">
    <source>
        <dbReference type="ARBA" id="ARBA00023136"/>
    </source>
</evidence>
<protein>
    <submittedName>
        <fullName evidence="11">Urea ABC transporter permease subunit UrtB</fullName>
    </submittedName>
</protein>
<keyword evidence="4 9" id="KW-0812">Transmembrane</keyword>
<keyword evidence="3" id="KW-1003">Cell membrane</keyword>
<name>A0A6M4A9J1_9BURK</name>
<dbReference type="InterPro" id="IPR011989">
    <property type="entry name" value="ARM-like"/>
</dbReference>
<keyword evidence="2" id="KW-0813">Transport</keyword>
<dbReference type="PANTHER" id="PTHR11795">
    <property type="entry name" value="BRANCHED-CHAIN AMINO ACID TRANSPORT SYSTEM PERMEASE PROTEIN LIVH"/>
    <property type="match status" value="1"/>
</dbReference>
<dbReference type="GO" id="GO:0005886">
    <property type="term" value="C:plasma membrane"/>
    <property type="evidence" value="ECO:0007669"/>
    <property type="project" value="UniProtKB-SubCell"/>
</dbReference>
<keyword evidence="12" id="KW-1185">Reference proteome</keyword>
<feature type="transmembrane region" description="Helical" evidence="9">
    <location>
        <begin position="379"/>
        <end position="406"/>
    </location>
</feature>
<evidence type="ECO:0000256" key="1">
    <source>
        <dbReference type="ARBA" id="ARBA00004651"/>
    </source>
</evidence>
<dbReference type="InterPro" id="IPR017779">
    <property type="entry name" value="ABC_UrtB_bac"/>
</dbReference>
<dbReference type="InterPro" id="IPR052157">
    <property type="entry name" value="BCAA_transport_permease"/>
</dbReference>
<evidence type="ECO:0000256" key="2">
    <source>
        <dbReference type="ARBA" id="ARBA00022448"/>
    </source>
</evidence>
<evidence type="ECO:0000256" key="4">
    <source>
        <dbReference type="ARBA" id="ARBA00022692"/>
    </source>
</evidence>
<dbReference type="OrthoDB" id="9807115at2"/>
<dbReference type="Proteomes" id="UP000274350">
    <property type="component" value="Chromosome"/>
</dbReference>
<feature type="chain" id="PRO_5026991155" evidence="10">
    <location>
        <begin position="27"/>
        <end position="538"/>
    </location>
</feature>
<keyword evidence="5" id="KW-0029">Amino-acid transport</keyword>
<dbReference type="KEGG" id="upi:EJG51_017470"/>
<feature type="transmembrane region" description="Helical" evidence="9">
    <location>
        <begin position="305"/>
        <end position="325"/>
    </location>
</feature>
<dbReference type="NCBIfam" id="TIGR03409">
    <property type="entry name" value="urea_trans_UrtB"/>
    <property type="match status" value="1"/>
</dbReference>
<dbReference type="GO" id="GO:0022857">
    <property type="term" value="F:transmembrane transporter activity"/>
    <property type="evidence" value="ECO:0007669"/>
    <property type="project" value="InterPro"/>
</dbReference>
<feature type="transmembrane region" description="Helical" evidence="9">
    <location>
        <begin position="504"/>
        <end position="522"/>
    </location>
</feature>
<evidence type="ECO:0000256" key="8">
    <source>
        <dbReference type="ARBA" id="ARBA00037998"/>
    </source>
</evidence>
<feature type="transmembrane region" description="Helical" evidence="9">
    <location>
        <begin position="246"/>
        <end position="273"/>
    </location>
</feature>
<dbReference type="AlphaFoldDB" id="A0A6M4A9J1"/>
<organism evidence="11 12">
    <name type="scientific">Undibacterium piscinae</name>
    <dbReference type="NCBI Taxonomy" id="2495591"/>
    <lineage>
        <taxon>Bacteria</taxon>
        <taxon>Pseudomonadati</taxon>
        <taxon>Pseudomonadota</taxon>
        <taxon>Betaproteobacteria</taxon>
        <taxon>Burkholderiales</taxon>
        <taxon>Oxalobacteraceae</taxon>
        <taxon>Undibacterium</taxon>
    </lineage>
</organism>
<evidence type="ECO:0000256" key="10">
    <source>
        <dbReference type="SAM" id="SignalP"/>
    </source>
</evidence>
<feature type="transmembrane region" description="Helical" evidence="9">
    <location>
        <begin position="473"/>
        <end position="492"/>
    </location>
</feature>
<gene>
    <name evidence="11" type="primary">urtB</name>
    <name evidence="11" type="ORF">EJG51_017470</name>
</gene>
<dbReference type="EMBL" id="CP051152">
    <property type="protein sequence ID" value="QJQ07823.1"/>
    <property type="molecule type" value="Genomic_DNA"/>
</dbReference>
<accession>A0A6M4A9J1</accession>
<comment type="subcellular location">
    <subcellularLocation>
        <location evidence="1">Cell membrane</location>
        <topology evidence="1">Multi-pass membrane protein</topology>
    </subcellularLocation>
</comment>
<keyword evidence="10" id="KW-0732">Signal</keyword>
<sequence length="538" mass="57292">MKLPMRFLSRFLLAATLCVQTLSASAAIDTALLKPLTGDDPDARIAAVAKIAALANPEAHRVLNALKNDSAYSTPDGEFLIVEDGKAFHPGSGQITETPDGIDGVTVNNRLRAVVDGALSGFKLLSPERTVRLSAALELQKSAALEQIPLIEIAIAKEQDDEILAILKMVMASANLQSPDAAIRRQAAHALAETNNANLKPVLQAMLEKSADGLYAEPDEAVRREVAATLKALDSHLARTEFVGNLVYGISLGSVLLLAALGLAITFGLMGIINMAHGELLMIGAYTTYVVQMLFRNYLPAALDAYLLVALPAAFIVAAAVGIALERTVIRWLYGRPLETLLATWGISLMLMQTVRSIFGAQNVEVANPSWMSGGVTVMGSLVLSYNRIVIVFFSLFVVLAVWLILNKTRLGLFVRAVMQNRRMADCVGVSTAKIDMMTFGLGSGIAGLGGVALSQLGNVGPDLGQSYIVDSFMVVVLGGVGQLAGTVIAAFGLGEVNKFLEPFAGAVMAKIFILIFIIVFIQRRPQGLFALKGRSVE</sequence>
<evidence type="ECO:0000256" key="6">
    <source>
        <dbReference type="ARBA" id="ARBA00022989"/>
    </source>
</evidence>